<feature type="transmembrane region" description="Helical" evidence="1">
    <location>
        <begin position="28"/>
        <end position="48"/>
    </location>
</feature>
<dbReference type="Pfam" id="PF01757">
    <property type="entry name" value="Acyl_transf_3"/>
    <property type="match status" value="1"/>
</dbReference>
<dbReference type="InterPro" id="IPR002656">
    <property type="entry name" value="Acyl_transf_3_dom"/>
</dbReference>
<name>A0ABS2KZ86_9NOCA</name>
<feature type="transmembrane region" description="Helical" evidence="1">
    <location>
        <begin position="171"/>
        <end position="188"/>
    </location>
</feature>
<feature type="domain" description="Acyltransferase 3" evidence="2">
    <location>
        <begin position="20"/>
        <end position="393"/>
    </location>
</feature>
<dbReference type="InterPro" id="IPR050879">
    <property type="entry name" value="Acyltransferase_3"/>
</dbReference>
<reference evidence="3 4" key="1">
    <citation type="submission" date="2021-01" db="EMBL/GenBank/DDBJ databases">
        <title>Genomics of switchgrass bacterial isolates.</title>
        <authorList>
            <person name="Shade A."/>
        </authorList>
    </citation>
    <scope>NUCLEOTIDE SEQUENCE [LARGE SCALE GENOMIC DNA]</scope>
    <source>
        <strain evidence="3 4">PvP111</strain>
    </source>
</reference>
<comment type="caution">
    <text evidence="3">The sequence shown here is derived from an EMBL/GenBank/DDBJ whole genome shotgun (WGS) entry which is preliminary data.</text>
</comment>
<keyword evidence="1" id="KW-0812">Transmembrane</keyword>
<evidence type="ECO:0000313" key="3">
    <source>
        <dbReference type="EMBL" id="MBM7417232.1"/>
    </source>
</evidence>
<dbReference type="EMBL" id="JAFBBK010000001">
    <property type="protein sequence ID" value="MBM7417232.1"/>
    <property type="molecule type" value="Genomic_DNA"/>
</dbReference>
<keyword evidence="1" id="KW-1133">Transmembrane helix</keyword>
<feature type="transmembrane region" description="Helical" evidence="1">
    <location>
        <begin position="277"/>
        <end position="296"/>
    </location>
</feature>
<accession>A0ABS2KZ86</accession>
<dbReference type="PANTHER" id="PTHR23028:SF53">
    <property type="entry name" value="ACYL_TRANSF_3 DOMAIN-CONTAINING PROTEIN"/>
    <property type="match status" value="1"/>
</dbReference>
<evidence type="ECO:0000256" key="1">
    <source>
        <dbReference type="SAM" id="Phobius"/>
    </source>
</evidence>
<feature type="transmembrane region" description="Helical" evidence="1">
    <location>
        <begin position="341"/>
        <end position="365"/>
    </location>
</feature>
<keyword evidence="1" id="KW-0472">Membrane</keyword>
<feature type="transmembrane region" description="Helical" evidence="1">
    <location>
        <begin position="302"/>
        <end position="320"/>
    </location>
</feature>
<dbReference type="RefSeq" id="WP_204869867.1">
    <property type="nucleotide sequence ID" value="NZ_JAFBBK010000001.1"/>
</dbReference>
<feature type="transmembrane region" description="Helical" evidence="1">
    <location>
        <begin position="97"/>
        <end position="119"/>
    </location>
</feature>
<feature type="transmembrane region" description="Helical" evidence="1">
    <location>
        <begin position="371"/>
        <end position="396"/>
    </location>
</feature>
<sequence>MTDTPAPVTAPPTQRKAWIAGLEGPRGVAAICVVLAHVAVVHTPNIVASTRIDFLGQALTFFFALSGFLLYLPYVTRFADGAAFPNTKRYFVARVRRVFPAYIVIFLIVNFVLGAGYVVNPVTSGWDHSADGTGTITAPLPLLAHLTLTQSYFPSTLQTGINPSWSLSTEWGFYLVLPIAGFLLFRFGRGGRRPLVTALIPAVALIALGLIVNTVVGRLQHASGLPPLEQYWGPNWVAVFSRSFLALADHFAWGMVAAVVYAAIARGAFSRLSTSRLSAVLLSIAVLALSGSMLLFALGSRYISSVFAIASCASILAIVAPLGRGEDSRLARMTDWAPLKYLGMVSLSSYLWHYPVLVLVGRAGIPIPPTAFGLLWGFVLVMSLTVALGSLTYYLVERPMMRWRAGRTA</sequence>
<keyword evidence="4" id="KW-1185">Reference proteome</keyword>
<evidence type="ECO:0000259" key="2">
    <source>
        <dbReference type="Pfam" id="PF01757"/>
    </source>
</evidence>
<feature type="transmembrane region" description="Helical" evidence="1">
    <location>
        <begin position="195"/>
        <end position="216"/>
    </location>
</feature>
<proteinExistence type="predicted"/>
<organism evidence="3 4">
    <name type="scientific">Rhodococcoides corynebacterioides</name>
    <dbReference type="NCBI Taxonomy" id="53972"/>
    <lineage>
        <taxon>Bacteria</taxon>
        <taxon>Bacillati</taxon>
        <taxon>Actinomycetota</taxon>
        <taxon>Actinomycetes</taxon>
        <taxon>Mycobacteriales</taxon>
        <taxon>Nocardiaceae</taxon>
        <taxon>Rhodococcoides</taxon>
    </lineage>
</organism>
<gene>
    <name evidence="3" type="ORF">JOE42_003965</name>
</gene>
<feature type="transmembrane region" description="Helical" evidence="1">
    <location>
        <begin position="236"/>
        <end position="265"/>
    </location>
</feature>
<dbReference type="PANTHER" id="PTHR23028">
    <property type="entry name" value="ACETYLTRANSFERASE"/>
    <property type="match status" value="1"/>
</dbReference>
<feature type="transmembrane region" description="Helical" evidence="1">
    <location>
        <begin position="54"/>
        <end position="76"/>
    </location>
</feature>
<protein>
    <submittedName>
        <fullName evidence="3">Peptidoglycan/LPS O-acetylase OafA/YrhL</fullName>
    </submittedName>
</protein>
<evidence type="ECO:0000313" key="4">
    <source>
        <dbReference type="Proteomes" id="UP000703038"/>
    </source>
</evidence>
<dbReference type="Proteomes" id="UP000703038">
    <property type="component" value="Unassembled WGS sequence"/>
</dbReference>